<dbReference type="AlphaFoldDB" id="A0A921KJ53"/>
<name>A0A921KJ53_9FIRM</name>
<accession>A0A921KJ53</accession>
<reference evidence="1" key="2">
    <citation type="submission" date="2021-09" db="EMBL/GenBank/DDBJ databases">
        <authorList>
            <person name="Gilroy R."/>
        </authorList>
    </citation>
    <scope>NUCLEOTIDE SEQUENCE</scope>
    <source>
        <strain evidence="1">CHK193-16274</strain>
    </source>
</reference>
<sequence>MSKQEYFEELLAHHCAPTLCKCKVANMFHLEKSKLEDIDETIKTYNQILKTKNIYIHIFQSLNSRVTIFVFSKKQLESLLNRDEVKHFLSLYGYKKFSIHSVFNHLEKRLNESIEYPHEIGVLLGYPLEDVIGFIESQSCIMIGTWKVYNSNPDEAQQRFKLYKSVRELVLCQDFGLHKYEKFN</sequence>
<proteinExistence type="predicted"/>
<dbReference type="InterPro" id="IPR024523">
    <property type="entry name" value="DUF3793"/>
</dbReference>
<dbReference type="Proteomes" id="UP000749320">
    <property type="component" value="Unassembled WGS sequence"/>
</dbReference>
<comment type="caution">
    <text evidence="1">The sequence shown here is derived from an EMBL/GenBank/DDBJ whole genome shotgun (WGS) entry which is preliminary data.</text>
</comment>
<protein>
    <submittedName>
        <fullName evidence="1">DUF3793 family protein</fullName>
    </submittedName>
</protein>
<evidence type="ECO:0000313" key="1">
    <source>
        <dbReference type="EMBL" id="HJF40270.1"/>
    </source>
</evidence>
<gene>
    <name evidence="1" type="ORF">K8V91_05030</name>
</gene>
<dbReference type="Pfam" id="PF12672">
    <property type="entry name" value="DUF3793"/>
    <property type="match status" value="1"/>
</dbReference>
<dbReference type="EMBL" id="DYWV01000170">
    <property type="protein sequence ID" value="HJF40270.1"/>
    <property type="molecule type" value="Genomic_DNA"/>
</dbReference>
<evidence type="ECO:0000313" key="2">
    <source>
        <dbReference type="Proteomes" id="UP000749320"/>
    </source>
</evidence>
<reference evidence="1" key="1">
    <citation type="journal article" date="2021" name="PeerJ">
        <title>Extensive microbial diversity within the chicken gut microbiome revealed by metagenomics and culture.</title>
        <authorList>
            <person name="Gilroy R."/>
            <person name="Ravi A."/>
            <person name="Getino M."/>
            <person name="Pursley I."/>
            <person name="Horton D.L."/>
            <person name="Alikhan N.F."/>
            <person name="Baker D."/>
            <person name="Gharbi K."/>
            <person name="Hall N."/>
            <person name="Watson M."/>
            <person name="Adriaenssens E.M."/>
            <person name="Foster-Nyarko E."/>
            <person name="Jarju S."/>
            <person name="Secka A."/>
            <person name="Antonio M."/>
            <person name="Oren A."/>
            <person name="Chaudhuri R.R."/>
            <person name="La Ragione R."/>
            <person name="Hildebrand F."/>
            <person name="Pallen M.J."/>
        </authorList>
    </citation>
    <scope>NUCLEOTIDE SEQUENCE</scope>
    <source>
        <strain evidence="1">CHK193-16274</strain>
    </source>
</reference>
<organism evidence="1 2">
    <name type="scientific">Thomasclavelia spiroformis</name>
    <dbReference type="NCBI Taxonomy" id="29348"/>
    <lineage>
        <taxon>Bacteria</taxon>
        <taxon>Bacillati</taxon>
        <taxon>Bacillota</taxon>
        <taxon>Erysipelotrichia</taxon>
        <taxon>Erysipelotrichales</taxon>
        <taxon>Coprobacillaceae</taxon>
        <taxon>Thomasclavelia</taxon>
    </lineage>
</organism>